<name>A0ABT1QPD4_9GAMM</name>
<proteinExistence type="predicted"/>
<sequence length="170" mass="17846">MKFHFAAAALLCLAVPAQAAVYKCTNAAGTVEFKDKPCAPGSGGEITVKGMEPARAAGDGGSDGKRGGGAKKLEGLWCEYAVSLEIDGEKDEGTPAEWNFNGDKVEYKVKGAPMPIKAQLQQGADGGFAVDHPIFGGAEAEWQIVRVRGGEAVMQSPVIGYYHLRKGSCR</sequence>
<protein>
    <submittedName>
        <fullName evidence="4">DUF4124 domain-containing protein</fullName>
    </submittedName>
</protein>
<dbReference type="EMBL" id="JANFQO010000004">
    <property type="protein sequence ID" value="MCQ4164142.1"/>
    <property type="molecule type" value="Genomic_DNA"/>
</dbReference>
<feature type="domain" description="DUF4124" evidence="3">
    <location>
        <begin position="8"/>
        <end position="45"/>
    </location>
</feature>
<accession>A0ABT1QPD4</accession>
<evidence type="ECO:0000313" key="4">
    <source>
        <dbReference type="EMBL" id="MCQ4164142.1"/>
    </source>
</evidence>
<dbReference type="RefSeq" id="WP_255912435.1">
    <property type="nucleotide sequence ID" value="NZ_JANFQO010000004.1"/>
</dbReference>
<feature type="chain" id="PRO_5046546451" evidence="2">
    <location>
        <begin position="20"/>
        <end position="170"/>
    </location>
</feature>
<comment type="caution">
    <text evidence="4">The sequence shown here is derived from an EMBL/GenBank/DDBJ whole genome shotgun (WGS) entry which is preliminary data.</text>
</comment>
<evidence type="ECO:0000313" key="5">
    <source>
        <dbReference type="Proteomes" id="UP001165498"/>
    </source>
</evidence>
<dbReference type="Proteomes" id="UP001165498">
    <property type="component" value="Unassembled WGS sequence"/>
</dbReference>
<dbReference type="InterPro" id="IPR025392">
    <property type="entry name" value="DUF4124"/>
</dbReference>
<dbReference type="Pfam" id="PF13511">
    <property type="entry name" value="DUF4124"/>
    <property type="match status" value="1"/>
</dbReference>
<evidence type="ECO:0000256" key="2">
    <source>
        <dbReference type="SAM" id="SignalP"/>
    </source>
</evidence>
<keyword evidence="5" id="KW-1185">Reference proteome</keyword>
<gene>
    <name evidence="4" type="ORF">NM961_05400</name>
</gene>
<evidence type="ECO:0000256" key="1">
    <source>
        <dbReference type="SAM" id="MobiDB-lite"/>
    </source>
</evidence>
<keyword evidence="2" id="KW-0732">Signal</keyword>
<reference evidence="4" key="1">
    <citation type="submission" date="2022-07" db="EMBL/GenBank/DDBJ databases">
        <title>Tahibacter sp., a new gammaproteobacterium isolated from the silt sample collected at pig farm.</title>
        <authorList>
            <person name="Chen H."/>
        </authorList>
    </citation>
    <scope>NUCLEOTIDE SEQUENCE</scope>
    <source>
        <strain evidence="4">P2K</strain>
    </source>
</reference>
<evidence type="ECO:0000259" key="3">
    <source>
        <dbReference type="Pfam" id="PF13511"/>
    </source>
</evidence>
<feature type="signal peptide" evidence="2">
    <location>
        <begin position="1"/>
        <end position="19"/>
    </location>
</feature>
<feature type="region of interest" description="Disordered" evidence="1">
    <location>
        <begin position="44"/>
        <end position="67"/>
    </location>
</feature>
<organism evidence="4 5">
    <name type="scientific">Tahibacter harae</name>
    <dbReference type="NCBI Taxonomy" id="2963937"/>
    <lineage>
        <taxon>Bacteria</taxon>
        <taxon>Pseudomonadati</taxon>
        <taxon>Pseudomonadota</taxon>
        <taxon>Gammaproteobacteria</taxon>
        <taxon>Lysobacterales</taxon>
        <taxon>Rhodanobacteraceae</taxon>
        <taxon>Tahibacter</taxon>
    </lineage>
</organism>